<comment type="subcellular location">
    <subcellularLocation>
        <location evidence="3">Cytoplasm</location>
        <location evidence="3">Cytoskeleton</location>
    </subcellularLocation>
    <subcellularLocation>
        <location evidence="2">Nucleus</location>
    </subcellularLocation>
</comment>
<dbReference type="InterPro" id="IPR002579">
    <property type="entry name" value="Met_Sox_Rdtase_MsrB_dom"/>
</dbReference>
<dbReference type="Ensembl" id="ENSCCET00000039158.1">
    <property type="protein sequence ID" value="ENSCCEP00000026304.1"/>
    <property type="gene ID" value="ENSCCEG00000023141.1"/>
</dbReference>
<dbReference type="GO" id="GO:0030091">
    <property type="term" value="P:protein repair"/>
    <property type="evidence" value="ECO:0007669"/>
    <property type="project" value="TreeGrafter"/>
</dbReference>
<keyword evidence="5" id="KW-0963">Cytoplasm</keyword>
<evidence type="ECO:0000313" key="18">
    <source>
        <dbReference type="Ensembl" id="ENSCCEP00000026304.1"/>
    </source>
</evidence>
<dbReference type="PANTHER" id="PTHR46755">
    <property type="entry name" value="METHIONINE-R-SULFOXIDE REDUCTASE B1"/>
    <property type="match status" value="1"/>
</dbReference>
<evidence type="ECO:0000256" key="6">
    <source>
        <dbReference type="ARBA" id="ARBA00022588"/>
    </source>
</evidence>
<comment type="similarity">
    <text evidence="4">Belongs to the MsrB Met sulfoxide reductase family.</text>
</comment>
<keyword evidence="13" id="KW-0539">Nucleus</keyword>
<evidence type="ECO:0000256" key="2">
    <source>
        <dbReference type="ARBA" id="ARBA00004123"/>
    </source>
</evidence>
<dbReference type="Proteomes" id="UP000694410">
    <property type="component" value="Unplaced"/>
</dbReference>
<dbReference type="GO" id="GO:0005634">
    <property type="term" value="C:nucleus"/>
    <property type="evidence" value="ECO:0007669"/>
    <property type="project" value="UniProtKB-SubCell"/>
</dbReference>
<evidence type="ECO:0000256" key="1">
    <source>
        <dbReference type="ARBA" id="ARBA00001947"/>
    </source>
</evidence>
<dbReference type="GO" id="GO:0005856">
    <property type="term" value="C:cytoskeleton"/>
    <property type="evidence" value="ECO:0007669"/>
    <property type="project" value="UniProtKB-SubCell"/>
</dbReference>
<comment type="function">
    <text evidence="14">Methionine-sulfoxide reductase that specifically reduces methionine (R)-sulfoxide back to methionine. While in many cases, methionine oxidation is the result of random oxidation following oxidative stress, methionine oxidation is also a post-translational modification that takes place on specific residue. Acts as a regulator of actin assembly by reducing methionine (R)-sulfoxide mediated by MICALs (MICAL1, MICAL2 or MICAL3) on actin, thereby promoting filament repolymerization. Plays a role in innate immunity by reducing oxidized actin, leading to actin repolymerization in macrophages.</text>
</comment>
<evidence type="ECO:0000256" key="9">
    <source>
        <dbReference type="ARBA" id="ARBA00022859"/>
    </source>
</evidence>
<name>A0A8C0VS14_CYACU</name>
<keyword evidence="9" id="KW-0391">Immunity</keyword>
<dbReference type="PROSITE" id="PS51790">
    <property type="entry name" value="MSRB"/>
    <property type="match status" value="1"/>
</dbReference>
<evidence type="ECO:0000256" key="5">
    <source>
        <dbReference type="ARBA" id="ARBA00022490"/>
    </source>
</evidence>
<comment type="catalytic activity">
    <reaction evidence="15">
        <text>L-methionyl-[protein] + [thioredoxin]-disulfide + H2O = L-methionyl-(R)-S-oxide-[protein] + [thioredoxin]-dithiol</text>
        <dbReference type="Rhea" id="RHEA:24164"/>
        <dbReference type="Rhea" id="RHEA-COMP:10698"/>
        <dbReference type="Rhea" id="RHEA-COMP:10700"/>
        <dbReference type="Rhea" id="RHEA-COMP:12313"/>
        <dbReference type="Rhea" id="RHEA-COMP:12314"/>
        <dbReference type="ChEBI" id="CHEBI:15377"/>
        <dbReference type="ChEBI" id="CHEBI:16044"/>
        <dbReference type="ChEBI" id="CHEBI:29950"/>
        <dbReference type="ChEBI" id="CHEBI:45764"/>
        <dbReference type="ChEBI" id="CHEBI:50058"/>
        <dbReference type="EC" id="1.8.4.12"/>
    </reaction>
</comment>
<keyword evidence="7" id="KW-0479">Metal-binding</keyword>
<evidence type="ECO:0000256" key="10">
    <source>
        <dbReference type="ARBA" id="ARBA00022933"/>
    </source>
</evidence>
<dbReference type="PANTHER" id="PTHR46755:SF5">
    <property type="entry name" value="METHIONINE-R-SULFOXIDE REDUCTASE B1"/>
    <property type="match status" value="1"/>
</dbReference>
<evidence type="ECO:0000256" key="7">
    <source>
        <dbReference type="ARBA" id="ARBA00022723"/>
    </source>
</evidence>
<evidence type="ECO:0000256" key="15">
    <source>
        <dbReference type="ARBA" id="ARBA00048488"/>
    </source>
</evidence>
<reference evidence="18" key="1">
    <citation type="submission" date="2025-08" db="UniProtKB">
        <authorList>
            <consortium name="Ensembl"/>
        </authorList>
    </citation>
    <scope>IDENTIFICATION</scope>
</reference>
<evidence type="ECO:0000256" key="11">
    <source>
        <dbReference type="ARBA" id="ARBA00023002"/>
    </source>
</evidence>
<dbReference type="SUPFAM" id="SSF51316">
    <property type="entry name" value="Mss4-like"/>
    <property type="match status" value="1"/>
</dbReference>
<evidence type="ECO:0000259" key="17">
    <source>
        <dbReference type="PROSITE" id="PS51790"/>
    </source>
</evidence>
<evidence type="ECO:0000256" key="4">
    <source>
        <dbReference type="ARBA" id="ARBA00007174"/>
    </source>
</evidence>
<dbReference type="Pfam" id="PF01641">
    <property type="entry name" value="SelR"/>
    <property type="match status" value="1"/>
</dbReference>
<keyword evidence="12" id="KW-0206">Cytoskeleton</keyword>
<keyword evidence="19" id="KW-1185">Reference proteome</keyword>
<dbReference type="GO" id="GO:0033745">
    <property type="term" value="F:L-methionine-(R)-S-oxide reductase activity"/>
    <property type="evidence" value="ECO:0007669"/>
    <property type="project" value="UniProtKB-EC"/>
</dbReference>
<keyword evidence="8" id="KW-0862">Zinc</keyword>
<evidence type="ECO:0000256" key="16">
    <source>
        <dbReference type="ARBA" id="ARBA00049261"/>
    </source>
</evidence>
<dbReference type="GO" id="GO:0046872">
    <property type="term" value="F:metal ion binding"/>
    <property type="evidence" value="ECO:0007669"/>
    <property type="project" value="UniProtKB-KW"/>
</dbReference>
<evidence type="ECO:0000256" key="14">
    <source>
        <dbReference type="ARBA" id="ARBA00046083"/>
    </source>
</evidence>
<organism evidence="18 19">
    <name type="scientific">Cyanistes caeruleus</name>
    <name type="common">Eurasian blue tit</name>
    <name type="synonym">Parus caeruleus</name>
    <dbReference type="NCBI Taxonomy" id="156563"/>
    <lineage>
        <taxon>Eukaryota</taxon>
        <taxon>Metazoa</taxon>
        <taxon>Chordata</taxon>
        <taxon>Craniata</taxon>
        <taxon>Vertebrata</taxon>
        <taxon>Euteleostomi</taxon>
        <taxon>Archelosauria</taxon>
        <taxon>Archosauria</taxon>
        <taxon>Dinosauria</taxon>
        <taxon>Saurischia</taxon>
        <taxon>Theropoda</taxon>
        <taxon>Coelurosauria</taxon>
        <taxon>Aves</taxon>
        <taxon>Neognathae</taxon>
        <taxon>Neoaves</taxon>
        <taxon>Telluraves</taxon>
        <taxon>Australaves</taxon>
        <taxon>Passeriformes</taxon>
        <taxon>Paridae</taxon>
        <taxon>Cyanistes</taxon>
    </lineage>
</organism>
<dbReference type="InterPro" id="IPR052150">
    <property type="entry name" value="MsrB_Met_sulfoxide_reductase"/>
</dbReference>
<keyword evidence="10" id="KW-0712">Selenocysteine</keyword>
<dbReference type="GO" id="GO:0045087">
    <property type="term" value="P:innate immune response"/>
    <property type="evidence" value="ECO:0007669"/>
    <property type="project" value="UniProtKB-KW"/>
</dbReference>
<accession>A0A8C0VS14</accession>
<reference evidence="18" key="2">
    <citation type="submission" date="2025-09" db="UniProtKB">
        <authorList>
            <consortium name="Ensembl"/>
        </authorList>
    </citation>
    <scope>IDENTIFICATION</scope>
</reference>
<evidence type="ECO:0000256" key="8">
    <source>
        <dbReference type="ARBA" id="ARBA00022833"/>
    </source>
</evidence>
<dbReference type="InterPro" id="IPR011057">
    <property type="entry name" value="Mss4-like_sf"/>
</dbReference>
<feature type="domain" description="MsrB" evidence="17">
    <location>
        <begin position="1"/>
        <end position="97"/>
    </location>
</feature>
<comment type="catalytic activity">
    <reaction evidence="16">
        <text>[thioredoxin]-disulfide + L-methionine + H2O = L-methionine (R)-S-oxide + [thioredoxin]-dithiol</text>
        <dbReference type="Rhea" id="RHEA:21260"/>
        <dbReference type="Rhea" id="RHEA-COMP:10698"/>
        <dbReference type="Rhea" id="RHEA-COMP:10700"/>
        <dbReference type="ChEBI" id="CHEBI:15377"/>
        <dbReference type="ChEBI" id="CHEBI:29950"/>
        <dbReference type="ChEBI" id="CHEBI:50058"/>
        <dbReference type="ChEBI" id="CHEBI:57844"/>
        <dbReference type="ChEBI" id="CHEBI:58773"/>
        <dbReference type="EC" id="1.8.4.14"/>
    </reaction>
</comment>
<proteinExistence type="inferred from homology"/>
<evidence type="ECO:0000256" key="3">
    <source>
        <dbReference type="ARBA" id="ARBA00004245"/>
    </source>
</evidence>
<dbReference type="AlphaFoldDB" id="A0A8C0VS14"/>
<comment type="cofactor">
    <cofactor evidence="1">
        <name>Zn(2+)</name>
        <dbReference type="ChEBI" id="CHEBI:29105"/>
    </cofactor>
</comment>
<evidence type="ECO:0000313" key="19">
    <source>
        <dbReference type="Proteomes" id="UP000694410"/>
    </source>
</evidence>
<dbReference type="Gene3D" id="2.170.150.20">
    <property type="entry name" value="Peptide methionine sulfoxide reductase"/>
    <property type="match status" value="1"/>
</dbReference>
<protein>
    <submittedName>
        <fullName evidence="18">Methionine sulfoxide reductase B1</fullName>
    </submittedName>
</protein>
<dbReference type="GO" id="GO:0033743">
    <property type="term" value="F:peptide-methionine (R)-S-oxide reductase activity"/>
    <property type="evidence" value="ECO:0007669"/>
    <property type="project" value="UniProtKB-EC"/>
</dbReference>
<evidence type="ECO:0000256" key="13">
    <source>
        <dbReference type="ARBA" id="ARBA00023242"/>
    </source>
</evidence>
<keyword evidence="11" id="KW-0560">Oxidoreductase</keyword>
<keyword evidence="6" id="KW-0399">Innate immunity</keyword>
<sequence>DSWCWFLEGEGSIYVCAKCGHELFSSRAKYEHSSPWPAFTETLRGDSVAKREERPGALKVTCGKCGNGLGHEFLNDGPKKGQSRTGRALAAGPARGADFGARCVLGAACSTDNAWGKSGWVCPAPDGAPGVSGLAEVLGESLWWH</sequence>
<evidence type="ECO:0000256" key="12">
    <source>
        <dbReference type="ARBA" id="ARBA00023212"/>
    </source>
</evidence>